<comment type="caution">
    <text evidence="1">The sequence shown here is derived from an EMBL/GenBank/DDBJ whole genome shotgun (WGS) entry which is preliminary data.</text>
</comment>
<dbReference type="OrthoDB" id="9764953at2"/>
<dbReference type="EMBL" id="VCEJ01000002">
    <property type="protein sequence ID" value="TLV03728.1"/>
    <property type="molecule type" value="Genomic_DNA"/>
</dbReference>
<accession>A0A5R9L5K8</accession>
<protein>
    <recommendedName>
        <fullName evidence="3">Phospholipase/carboxylesterase/thioesterase domain-containing protein</fullName>
    </recommendedName>
</protein>
<organism evidence="1 2">
    <name type="scientific">Dyadobacter luticola</name>
    <dbReference type="NCBI Taxonomy" id="1979387"/>
    <lineage>
        <taxon>Bacteria</taxon>
        <taxon>Pseudomonadati</taxon>
        <taxon>Bacteroidota</taxon>
        <taxon>Cytophagia</taxon>
        <taxon>Cytophagales</taxon>
        <taxon>Spirosomataceae</taxon>
        <taxon>Dyadobacter</taxon>
    </lineage>
</organism>
<dbReference type="SUPFAM" id="SSF53474">
    <property type="entry name" value="alpha/beta-Hydrolases"/>
    <property type="match status" value="1"/>
</dbReference>
<proteinExistence type="predicted"/>
<evidence type="ECO:0000313" key="2">
    <source>
        <dbReference type="Proteomes" id="UP000306402"/>
    </source>
</evidence>
<sequence length="65" mass="7314">MPVWAFHGARDRLAPVSGTRDMIAAIKKAGGNPRYSEFSQAGHDIWSDVRNTPGLMDWLFAQQRK</sequence>
<dbReference type="Gene3D" id="3.40.50.1820">
    <property type="entry name" value="alpha/beta hydrolase"/>
    <property type="match status" value="1"/>
</dbReference>
<gene>
    <name evidence="1" type="ORF">FEN17_09050</name>
</gene>
<evidence type="ECO:0000313" key="1">
    <source>
        <dbReference type="EMBL" id="TLV03728.1"/>
    </source>
</evidence>
<name>A0A5R9L5K8_9BACT</name>
<dbReference type="InterPro" id="IPR029058">
    <property type="entry name" value="AB_hydrolase_fold"/>
</dbReference>
<dbReference type="AlphaFoldDB" id="A0A5R9L5K8"/>
<keyword evidence="2" id="KW-1185">Reference proteome</keyword>
<evidence type="ECO:0008006" key="3">
    <source>
        <dbReference type="Google" id="ProtNLM"/>
    </source>
</evidence>
<dbReference type="Proteomes" id="UP000306402">
    <property type="component" value="Unassembled WGS sequence"/>
</dbReference>
<dbReference type="RefSeq" id="WP_138364937.1">
    <property type="nucleotide sequence ID" value="NZ_VCEJ01000002.1"/>
</dbReference>
<reference evidence="1 2" key="1">
    <citation type="submission" date="2019-05" db="EMBL/GenBank/DDBJ databases">
        <authorList>
            <person name="Qu J.-H."/>
        </authorList>
    </citation>
    <scope>NUCLEOTIDE SEQUENCE [LARGE SCALE GENOMIC DNA]</scope>
    <source>
        <strain evidence="1 2">T17</strain>
    </source>
</reference>